<keyword evidence="5" id="KW-0472">Membrane</keyword>
<evidence type="ECO:0000256" key="6">
    <source>
        <dbReference type="RuleBase" id="RU366052"/>
    </source>
</evidence>
<dbReference type="VEuPathDB" id="MicrosporidiaDB:NEDG_01732"/>
<dbReference type="STRING" id="1805483.A0A177EGM8"/>
<keyword evidence="8" id="KW-1185">Reference proteome</keyword>
<accession>A0A177EGM8</accession>
<dbReference type="GO" id="GO:0006890">
    <property type="term" value="P:retrograde vesicle-mediated transport, Golgi to endoplasmic reticulum"/>
    <property type="evidence" value="ECO:0007669"/>
    <property type="project" value="UniProtKB-UniRule"/>
</dbReference>
<evidence type="ECO:0000256" key="5">
    <source>
        <dbReference type="RuleBase" id="RU364018"/>
    </source>
</evidence>
<dbReference type="GO" id="GO:0015031">
    <property type="term" value="P:protein transport"/>
    <property type="evidence" value="ECO:0007669"/>
    <property type="project" value="UniProtKB-KW"/>
</dbReference>
<dbReference type="AlphaFoldDB" id="A0A177EGM8"/>
<proteinExistence type="inferred from homology"/>
<comment type="caution">
    <text evidence="7">The sequence shown here is derived from an EMBL/GenBank/DDBJ whole genome shotgun (WGS) entry which is preliminary data.</text>
</comment>
<dbReference type="GO" id="GO:0006888">
    <property type="term" value="P:endoplasmic reticulum to Golgi vesicle-mediated transport"/>
    <property type="evidence" value="ECO:0007669"/>
    <property type="project" value="TreeGrafter"/>
</dbReference>
<dbReference type="PANTHER" id="PTHR10121">
    <property type="entry name" value="COATOMER SUBUNIT DELTA"/>
    <property type="match status" value="1"/>
</dbReference>
<evidence type="ECO:0000313" key="8">
    <source>
        <dbReference type="Proteomes" id="UP000185944"/>
    </source>
</evidence>
<sequence length="436" mass="48951">MLAAVLIANSKGSYVVRPLIDTDKEKVTQIIETFLLHKSRTKESKGILETEIGDYFYQELEDTVIGVLGEASDTAIFKGIKVLELGINLLSQNFSLSNYGPEMGEIVTVIDEIFTSEGVIDRNIEDISKIVRFQSNDEVLHQMIEKNREKEMEKAIKAKKKVPPVLAELSKEIEEIKILKEGLRQDRPAPKPKALPPLTYTFSSHPSLNEAKVSLLTLQKLSSTYNTTNEATRSEGSGELIMKISDEFFSGVKIDLLSKPPSSRSHPTIDKKLFSQNKIIPKMEIPINRELTLLKWVMDTPELPIEVSFWQNEVSEERYKFFIEVTALKPIKAIEARIPIRRVSDIEITNGTIQGDYLTTRKENLPQDESFSVEFTGLCDDTASLFPATITYLTETLDSLSPVKIASIYTNDSEEVPDQECALVLATEGLCTLLAE</sequence>
<dbReference type="RefSeq" id="XP_067544624.1">
    <property type="nucleotide sequence ID" value="XM_067689150.1"/>
</dbReference>
<comment type="similarity">
    <text evidence="1 5">Belongs to the adaptor complexes medium subunit family. Delta-COP subfamily.</text>
</comment>
<keyword evidence="2 5" id="KW-0813">Transport</keyword>
<reference evidence="7 8" key="1">
    <citation type="submission" date="2016-02" db="EMBL/GenBank/DDBJ databases">
        <title>Discovery of a natural microsporidian pathogen with a broad tissue tropism in Caenorhabditis elegans.</title>
        <authorList>
            <person name="Luallen R.J."/>
            <person name="Reinke A.W."/>
            <person name="Tong L."/>
            <person name="Botts M.R."/>
            <person name="Felix M.-A."/>
            <person name="Troemel E.R."/>
        </authorList>
    </citation>
    <scope>NUCLEOTIDE SEQUENCE [LARGE SCALE GENOMIC DNA]</scope>
    <source>
        <strain evidence="7 8">JUm2807</strain>
    </source>
</reference>
<protein>
    <recommendedName>
        <fullName evidence="5">Coatomer subunit delta</fullName>
    </recommendedName>
</protein>
<dbReference type="GeneID" id="93648082"/>
<comment type="subunit">
    <text evidence="5">Oligomeric complex that consists of at least the alpha, beta, beta', gamma, delta, epsilon and zeta subunits.</text>
</comment>
<organism evidence="7 8">
    <name type="scientific">Nematocida displodere</name>
    <dbReference type="NCBI Taxonomy" id="1805483"/>
    <lineage>
        <taxon>Eukaryota</taxon>
        <taxon>Fungi</taxon>
        <taxon>Fungi incertae sedis</taxon>
        <taxon>Microsporidia</taxon>
        <taxon>Nematocida</taxon>
    </lineage>
</organism>
<evidence type="ECO:0000256" key="4">
    <source>
        <dbReference type="ARBA" id="ARBA00022927"/>
    </source>
</evidence>
<comment type="subcellular location">
    <subcellularLocation>
        <location evidence="5 6">Cytoplasm</location>
    </subcellularLocation>
    <subcellularLocation>
        <location evidence="5 6">Cytoplasmic vesicle</location>
        <location evidence="5 6">COPI-coated vesicle membrane</location>
        <topology evidence="5 6">Peripheral membrane protein</topology>
        <orientation evidence="5 6">Cytoplasmic side</orientation>
    </subcellularLocation>
    <subcellularLocation>
        <location evidence="5 6">Golgi apparatus membrane</location>
        <topology evidence="5 6">Peripheral membrane protein</topology>
        <orientation evidence="5 6">Cytoplasmic side</orientation>
    </subcellularLocation>
</comment>
<evidence type="ECO:0000313" key="7">
    <source>
        <dbReference type="EMBL" id="OAG30149.1"/>
    </source>
</evidence>
<keyword evidence="5" id="KW-0968">Cytoplasmic vesicle</keyword>
<gene>
    <name evidence="7" type="ORF">NEDG_01732</name>
</gene>
<dbReference type="GO" id="GO:0051645">
    <property type="term" value="P:Golgi localization"/>
    <property type="evidence" value="ECO:0007669"/>
    <property type="project" value="TreeGrafter"/>
</dbReference>
<dbReference type="GO" id="GO:0030126">
    <property type="term" value="C:COPI vesicle coat"/>
    <property type="evidence" value="ECO:0007669"/>
    <property type="project" value="UniProtKB-UniRule"/>
</dbReference>
<name>A0A177EGM8_9MICR</name>
<keyword evidence="5" id="KW-0931">ER-Golgi transport</keyword>
<comment type="function">
    <text evidence="5">The coatomer is a cytosolic protein complex that binds to dilysine motifs and reversibly associates with Golgi non-clathrin-coated vesicles, which further mediate biosynthetic protein transport from the ER, via the Golgi up to the trans Golgi network. Coatomer complex is required for budding from Golgi membranes, and is essential for the retrograde Golgi-to-ER transport of dilysine-tagged proteins.</text>
</comment>
<dbReference type="GO" id="GO:0000139">
    <property type="term" value="C:Golgi membrane"/>
    <property type="evidence" value="ECO:0007669"/>
    <property type="project" value="UniProtKB-SubCell"/>
</dbReference>
<dbReference type="PANTHER" id="PTHR10121:SF0">
    <property type="entry name" value="COATOMER SUBUNIT DELTA"/>
    <property type="match status" value="1"/>
</dbReference>
<keyword evidence="4 5" id="KW-0653">Protein transport</keyword>
<keyword evidence="5" id="KW-0333">Golgi apparatus</keyword>
<dbReference type="Proteomes" id="UP000185944">
    <property type="component" value="Unassembled WGS sequence"/>
</dbReference>
<keyword evidence="3 5" id="KW-0963">Cytoplasm</keyword>
<dbReference type="EMBL" id="LTDL01000037">
    <property type="protein sequence ID" value="OAG30149.1"/>
    <property type="molecule type" value="Genomic_DNA"/>
</dbReference>
<evidence type="ECO:0000256" key="2">
    <source>
        <dbReference type="ARBA" id="ARBA00022448"/>
    </source>
</evidence>
<evidence type="ECO:0000256" key="1">
    <source>
        <dbReference type="ARBA" id="ARBA00010516"/>
    </source>
</evidence>
<dbReference type="OrthoDB" id="10266042at2759"/>
<evidence type="ECO:0000256" key="3">
    <source>
        <dbReference type="ARBA" id="ARBA00022490"/>
    </source>
</evidence>
<dbReference type="InterPro" id="IPR027059">
    <property type="entry name" value="Coatomer_dsu"/>
</dbReference>